<feature type="transmembrane region" description="Helical" evidence="6">
    <location>
        <begin position="406"/>
        <end position="424"/>
    </location>
</feature>
<dbReference type="InterPro" id="IPR020846">
    <property type="entry name" value="MFS_dom"/>
</dbReference>
<evidence type="ECO:0000313" key="9">
    <source>
        <dbReference type="EMBL" id="RCI03600.1"/>
    </source>
</evidence>
<dbReference type="GO" id="GO:0016020">
    <property type="term" value="C:membrane"/>
    <property type="evidence" value="ECO:0007669"/>
    <property type="project" value="UniProtKB-SubCell"/>
</dbReference>
<dbReference type="OrthoDB" id="6730379at2759"/>
<dbReference type="SUPFAM" id="SSF103473">
    <property type="entry name" value="MFS general substrate transporter"/>
    <property type="match status" value="1"/>
</dbReference>
<evidence type="ECO:0000256" key="1">
    <source>
        <dbReference type="ARBA" id="ARBA00004141"/>
    </source>
</evidence>
<keyword evidence="2" id="KW-0813">Transport</keyword>
<comment type="subcellular location">
    <subcellularLocation>
        <location evidence="1">Membrane</location>
        <topology evidence="1">Multi-pass membrane protein</topology>
    </subcellularLocation>
</comment>
<name>A0A367KN99_RHIST</name>
<feature type="transmembrane region" description="Helical" evidence="6">
    <location>
        <begin position="529"/>
        <end position="551"/>
    </location>
</feature>
<feature type="non-terminal residue" evidence="9">
    <location>
        <position position="1"/>
    </location>
</feature>
<feature type="signal peptide" evidence="7">
    <location>
        <begin position="1"/>
        <end position="18"/>
    </location>
</feature>
<dbReference type="PROSITE" id="PS50850">
    <property type="entry name" value="MFS"/>
    <property type="match status" value="1"/>
</dbReference>
<dbReference type="EMBL" id="PJQM01000959">
    <property type="protein sequence ID" value="RCI03600.1"/>
    <property type="molecule type" value="Genomic_DNA"/>
</dbReference>
<dbReference type="Pfam" id="PF07690">
    <property type="entry name" value="MFS_1"/>
    <property type="match status" value="1"/>
</dbReference>
<evidence type="ECO:0000256" key="2">
    <source>
        <dbReference type="ARBA" id="ARBA00022448"/>
    </source>
</evidence>
<dbReference type="Proteomes" id="UP000253551">
    <property type="component" value="Unassembled WGS sequence"/>
</dbReference>
<comment type="caution">
    <text evidence="9">The sequence shown here is derived from an EMBL/GenBank/DDBJ whole genome shotgun (WGS) entry which is preliminary data.</text>
</comment>
<feature type="transmembrane region" description="Helical" evidence="6">
    <location>
        <begin position="752"/>
        <end position="773"/>
    </location>
</feature>
<protein>
    <recommendedName>
        <fullName evidence="8">Major facilitator superfamily (MFS) profile domain-containing protein</fullName>
    </recommendedName>
</protein>
<feature type="transmembrane region" description="Helical" evidence="6">
    <location>
        <begin position="436"/>
        <end position="458"/>
    </location>
</feature>
<dbReference type="STRING" id="4846.A0A367KN99"/>
<keyword evidence="3 6" id="KW-0812">Transmembrane</keyword>
<evidence type="ECO:0000256" key="5">
    <source>
        <dbReference type="ARBA" id="ARBA00023136"/>
    </source>
</evidence>
<feature type="transmembrane region" description="Helical" evidence="6">
    <location>
        <begin position="688"/>
        <end position="708"/>
    </location>
</feature>
<feature type="transmembrane region" description="Helical" evidence="6">
    <location>
        <begin position="598"/>
        <end position="622"/>
    </location>
</feature>
<feature type="chain" id="PRO_5016977301" description="Major facilitator superfamily (MFS) profile domain-containing protein" evidence="7">
    <location>
        <begin position="19"/>
        <end position="807"/>
    </location>
</feature>
<evidence type="ECO:0000256" key="4">
    <source>
        <dbReference type="ARBA" id="ARBA00022989"/>
    </source>
</evidence>
<keyword evidence="4 6" id="KW-1133">Transmembrane helix</keyword>
<evidence type="ECO:0000259" key="8">
    <source>
        <dbReference type="PROSITE" id="PS50850"/>
    </source>
</evidence>
<dbReference type="PANTHER" id="PTHR43791">
    <property type="entry name" value="PERMEASE-RELATED"/>
    <property type="match status" value="1"/>
</dbReference>
<reference evidence="9 10" key="1">
    <citation type="journal article" date="2018" name="G3 (Bethesda)">
        <title>Phylogenetic and Phylogenomic Definition of Rhizopus Species.</title>
        <authorList>
            <person name="Gryganskyi A.P."/>
            <person name="Golan J."/>
            <person name="Dolatabadi S."/>
            <person name="Mondo S."/>
            <person name="Robb S."/>
            <person name="Idnurm A."/>
            <person name="Muszewska A."/>
            <person name="Steczkiewicz K."/>
            <person name="Masonjones S."/>
            <person name="Liao H.L."/>
            <person name="Gajdeczka M.T."/>
            <person name="Anike F."/>
            <person name="Vuek A."/>
            <person name="Anishchenko I.M."/>
            <person name="Voigt K."/>
            <person name="de Hoog G.S."/>
            <person name="Smith M.E."/>
            <person name="Heitman J."/>
            <person name="Vilgalys R."/>
            <person name="Stajich J.E."/>
        </authorList>
    </citation>
    <scope>NUCLEOTIDE SEQUENCE [LARGE SCALE GENOMIC DNA]</scope>
    <source>
        <strain evidence="9 10">LSU 92-RS-03</strain>
    </source>
</reference>
<dbReference type="AlphaFoldDB" id="A0A367KN99"/>
<dbReference type="PANTHER" id="PTHR43791:SF1">
    <property type="entry name" value="ALLANTOATE PERMEASE"/>
    <property type="match status" value="1"/>
</dbReference>
<accession>A0A367KN99</accession>
<keyword evidence="10" id="KW-1185">Reference proteome</keyword>
<evidence type="ECO:0000256" key="6">
    <source>
        <dbReference type="SAM" id="Phobius"/>
    </source>
</evidence>
<feature type="transmembrane region" description="Helical" evidence="6">
    <location>
        <begin position="494"/>
        <end position="517"/>
    </location>
</feature>
<dbReference type="InterPro" id="IPR011701">
    <property type="entry name" value="MFS"/>
</dbReference>
<organism evidence="9 10">
    <name type="scientific">Rhizopus stolonifer</name>
    <name type="common">Rhizopus nigricans</name>
    <dbReference type="NCBI Taxonomy" id="4846"/>
    <lineage>
        <taxon>Eukaryota</taxon>
        <taxon>Fungi</taxon>
        <taxon>Fungi incertae sedis</taxon>
        <taxon>Mucoromycota</taxon>
        <taxon>Mucoromycotina</taxon>
        <taxon>Mucoromycetes</taxon>
        <taxon>Mucorales</taxon>
        <taxon>Mucorineae</taxon>
        <taxon>Rhizopodaceae</taxon>
        <taxon>Rhizopus</taxon>
    </lineage>
</organism>
<dbReference type="Pfam" id="PF14655">
    <property type="entry name" value="RAB3GAP2_N"/>
    <property type="match status" value="1"/>
</dbReference>
<evidence type="ECO:0000313" key="10">
    <source>
        <dbReference type="Proteomes" id="UP000253551"/>
    </source>
</evidence>
<dbReference type="InterPro" id="IPR032839">
    <property type="entry name" value="RAB3GAP_N"/>
</dbReference>
<proteinExistence type="predicted"/>
<gene>
    <name evidence="9" type="ORF">CU098_000899</name>
</gene>
<feature type="transmembrane region" description="Helical" evidence="6">
    <location>
        <begin position="720"/>
        <end position="740"/>
    </location>
</feature>
<sequence>ETITCLLCLPLFVPSTRSTQNYIMCGYKSGWIRVFSESGVLLTEQQLETTPVLSIKMRTPPPVFKVPSQSVFKEDEDITILFEGKKVVSIDGQSLWLVLRVCDGQRESGIDTSRMHTAFQYKKWDLHHQDQVKDVVSLGPSPIHSRPSQPYTNSTQSFGNASTRYIGVGIYPMLTYYATAESTRTLSAASMATYVVSRVASPVFSFAKSWWTSGNASHPRKAATPYVPNLHQPPTHIEPATPIPAVLSANDPYRQINQISLCPPSTSSQRHTLAATSDALGRVILWDVIEGEMIRLWKGIRDASCGWVEVFEHEIYQQQQQPPSPPETIPRVLLFLVIHSSKLGSLRIFQMRHGKQVGAFHVGPGWKLVSCAREPLGSSMFCDKSALSVAAVLGIMEDAQLSGSQFSWLGSVFYLGYLVCQLPNNYLVQRLPIARYLGSVLVIWGIVMALTALCNTFAQLVGCRFLLGLFEGVTYPCVYILLSTLYRRSEQSICWGFVGISTGMGTVLGVLIAYGLAHLDGVAGMRGWRWGYIVFGIATVLIGVLTFFFLVDDTHHKLLRLTKVELEIVEERAKDNCVVRTTEIKTEQIWEAIQEPRLWLILLANILNCIENGGLVTFSTLLVSGLGFSSMTSIILQIPNGVAAALFAIGSVMIAKRIGRNTFTAISTSLVSLLGCILVVVIPGTPKLIGFYLAWAMTGTGALIQTLVSNNVSGYTKKVFYNGTNMVAMTLGNFIGPLMMTENQAPHYTGAIIGYAVSNAVLIVCLILIYFIMSKENARRTSHPPESETDVYLDLTDKQDRNIIYKL</sequence>
<feature type="transmembrane region" description="Helical" evidence="6">
    <location>
        <begin position="464"/>
        <end position="482"/>
    </location>
</feature>
<evidence type="ECO:0000256" key="7">
    <source>
        <dbReference type="SAM" id="SignalP"/>
    </source>
</evidence>
<keyword evidence="7" id="KW-0732">Signal</keyword>
<dbReference type="GO" id="GO:0022857">
    <property type="term" value="F:transmembrane transporter activity"/>
    <property type="evidence" value="ECO:0007669"/>
    <property type="project" value="InterPro"/>
</dbReference>
<feature type="transmembrane region" description="Helical" evidence="6">
    <location>
        <begin position="662"/>
        <end position="682"/>
    </location>
</feature>
<feature type="transmembrane region" description="Helical" evidence="6">
    <location>
        <begin position="634"/>
        <end position="655"/>
    </location>
</feature>
<keyword evidence="5 6" id="KW-0472">Membrane</keyword>
<dbReference type="Gene3D" id="1.20.1250.20">
    <property type="entry name" value="MFS general substrate transporter like domains"/>
    <property type="match status" value="2"/>
</dbReference>
<feature type="domain" description="Major facilitator superfamily (MFS) profile" evidence="8">
    <location>
        <begin position="333"/>
        <end position="777"/>
    </location>
</feature>
<evidence type="ECO:0000256" key="3">
    <source>
        <dbReference type="ARBA" id="ARBA00022692"/>
    </source>
</evidence>
<dbReference type="InterPro" id="IPR036259">
    <property type="entry name" value="MFS_trans_sf"/>
</dbReference>